<comment type="caution">
    <text evidence="3">The sequence shown here is derived from an EMBL/GenBank/DDBJ whole genome shotgun (WGS) entry which is preliminary data.</text>
</comment>
<sequence>MLRVLTASLLVALSSASFCGDSAIPFSLEVLPDGQLVLGCARPSCFGWSPAGIPASNNAFFYRINNLDDGFMRNERNTIPPFEKSDARYYNPQTAVCEQSFSSSSCRGNNQWVGGIAPLYNVTSAPIVLRCCSLETLLQSEDRGLAAMHQGQIVVGGEVLTSGLQVAFDYISDVGKVVLADGTLRYDVWIRRMPCAGPNNGGL</sequence>
<dbReference type="InterPro" id="IPR052140">
    <property type="entry name" value="Dev_Signal_Hedgehog-like"/>
</dbReference>
<name>A0AAN5DEN7_9BILA</name>
<gene>
    <name evidence="3" type="ORF">PMAYCL1PPCAC_31954</name>
</gene>
<organism evidence="3 4">
    <name type="scientific">Pristionchus mayeri</name>
    <dbReference type="NCBI Taxonomy" id="1317129"/>
    <lineage>
        <taxon>Eukaryota</taxon>
        <taxon>Metazoa</taxon>
        <taxon>Ecdysozoa</taxon>
        <taxon>Nematoda</taxon>
        <taxon>Chromadorea</taxon>
        <taxon>Rhabditida</taxon>
        <taxon>Rhabditina</taxon>
        <taxon>Diplogasteromorpha</taxon>
        <taxon>Diplogasteroidea</taxon>
        <taxon>Neodiplogasteridae</taxon>
        <taxon>Pristionchus</taxon>
    </lineage>
</organism>
<evidence type="ECO:0000256" key="2">
    <source>
        <dbReference type="SAM" id="SignalP"/>
    </source>
</evidence>
<keyword evidence="2" id="KW-0732">Signal</keyword>
<keyword evidence="4" id="KW-1185">Reference proteome</keyword>
<dbReference type="EMBL" id="BTRK01000006">
    <property type="protein sequence ID" value="GMR61759.1"/>
    <property type="molecule type" value="Genomic_DNA"/>
</dbReference>
<feature type="signal peptide" evidence="2">
    <location>
        <begin position="1"/>
        <end position="16"/>
    </location>
</feature>
<evidence type="ECO:0000313" key="3">
    <source>
        <dbReference type="EMBL" id="GMR61759.1"/>
    </source>
</evidence>
<feature type="chain" id="PRO_5042987331" evidence="2">
    <location>
        <begin position="17"/>
        <end position="203"/>
    </location>
</feature>
<proteinExistence type="predicted"/>
<dbReference type="Proteomes" id="UP001328107">
    <property type="component" value="Unassembled WGS sequence"/>
</dbReference>
<accession>A0AAN5DEN7</accession>
<evidence type="ECO:0000256" key="1">
    <source>
        <dbReference type="ARBA" id="ARBA00022473"/>
    </source>
</evidence>
<protein>
    <submittedName>
        <fullName evidence="3">Uncharacterized protein</fullName>
    </submittedName>
</protein>
<evidence type="ECO:0000313" key="4">
    <source>
        <dbReference type="Proteomes" id="UP001328107"/>
    </source>
</evidence>
<keyword evidence="1" id="KW-0217">Developmental protein</keyword>
<dbReference type="PANTHER" id="PTHR46706">
    <property type="entry name" value="PROTEIN QUA-1-RELATED"/>
    <property type="match status" value="1"/>
</dbReference>
<reference evidence="4" key="1">
    <citation type="submission" date="2022-10" db="EMBL/GenBank/DDBJ databases">
        <title>Genome assembly of Pristionchus species.</title>
        <authorList>
            <person name="Yoshida K."/>
            <person name="Sommer R.J."/>
        </authorList>
    </citation>
    <scope>NUCLEOTIDE SEQUENCE [LARGE SCALE GENOMIC DNA]</scope>
    <source>
        <strain evidence="4">RS5460</strain>
    </source>
</reference>
<dbReference type="AlphaFoldDB" id="A0AAN5DEN7"/>
<dbReference type="PANTHER" id="PTHR46706:SF12">
    <property type="entry name" value="PROTEIN QUA-1-RELATED"/>
    <property type="match status" value="1"/>
</dbReference>